<dbReference type="SUPFAM" id="SSF51735">
    <property type="entry name" value="NAD(P)-binding Rossmann-fold domains"/>
    <property type="match status" value="1"/>
</dbReference>
<dbReference type="FunFam" id="3.40.50.720:FF:000336">
    <property type="entry name" value="Aldehyde reductase"/>
    <property type="match status" value="1"/>
</dbReference>
<dbReference type="PANTHER" id="PTHR10366">
    <property type="entry name" value="NAD DEPENDENT EPIMERASE/DEHYDRATASE"/>
    <property type="match status" value="1"/>
</dbReference>
<dbReference type="Pfam" id="PF01370">
    <property type="entry name" value="Epimerase"/>
    <property type="match status" value="1"/>
</dbReference>
<organism evidence="3 4">
    <name type="scientific">Massilia eburnea</name>
    <dbReference type="NCBI Taxonomy" id="1776165"/>
    <lineage>
        <taxon>Bacteria</taxon>
        <taxon>Pseudomonadati</taxon>
        <taxon>Pseudomonadota</taxon>
        <taxon>Betaproteobacteria</taxon>
        <taxon>Burkholderiales</taxon>
        <taxon>Oxalobacteraceae</taxon>
        <taxon>Telluria group</taxon>
        <taxon>Massilia</taxon>
    </lineage>
</organism>
<dbReference type="RefSeq" id="WP_155455677.1">
    <property type="nucleotide sequence ID" value="NZ_WNKX01000016.1"/>
</dbReference>
<evidence type="ECO:0000313" key="3">
    <source>
        <dbReference type="EMBL" id="MTW12738.1"/>
    </source>
</evidence>
<proteinExistence type="predicted"/>
<gene>
    <name evidence="3" type="ORF">GM658_19200</name>
</gene>
<evidence type="ECO:0000259" key="2">
    <source>
        <dbReference type="SMART" id="SM00822"/>
    </source>
</evidence>
<dbReference type="OrthoDB" id="9778052at2"/>
<dbReference type="InterPro" id="IPR050425">
    <property type="entry name" value="NAD(P)_dehydrat-like"/>
</dbReference>
<sequence length="356" mass="38779">MNNIEIDKSKPVMVTGATGYVAGWVVKRLLEEGVTVHAAVRDPDDKQKVRHLDELAANLPGTLRYFKADLLDQGSYAAAMAGCGIVFHTASPFTLNIRDAQKELVDPALQGTRNVLQTAKRTASVRRVVLTSSCAAIYGDNADIESAPAGVFTEDVWNSSSSLDHAPYSYSKAVAEREAWEIARSQSGWDLVVVNPSLVIGPGVNPNGTSESFNIIRQMGDGTMKAGVPDLGLGAVDVRDLAEAHLRAAFLPKAAGRNIISGHNTSLLGIAKALLPKFDAYPVPRRNLPKWLVWLVAPIVDKATTRKFVSRNVGYAWRADNSKSVRELGMVYRPLETSIRDMFQQMIDNGLIPKER</sequence>
<dbReference type="InterPro" id="IPR001509">
    <property type="entry name" value="Epimerase_deHydtase"/>
</dbReference>
<name>A0A6L6QJT2_9BURK</name>
<dbReference type="SMART" id="SM00822">
    <property type="entry name" value="PKS_KR"/>
    <property type="match status" value="1"/>
</dbReference>
<evidence type="ECO:0000313" key="4">
    <source>
        <dbReference type="Proteomes" id="UP000472320"/>
    </source>
</evidence>
<evidence type="ECO:0000256" key="1">
    <source>
        <dbReference type="ARBA" id="ARBA00023002"/>
    </source>
</evidence>
<comment type="caution">
    <text evidence="3">The sequence shown here is derived from an EMBL/GenBank/DDBJ whole genome shotgun (WGS) entry which is preliminary data.</text>
</comment>
<keyword evidence="4" id="KW-1185">Reference proteome</keyword>
<accession>A0A6L6QJT2</accession>
<dbReference type="EMBL" id="WNKX01000016">
    <property type="protein sequence ID" value="MTW12738.1"/>
    <property type="molecule type" value="Genomic_DNA"/>
</dbReference>
<dbReference type="Proteomes" id="UP000472320">
    <property type="component" value="Unassembled WGS sequence"/>
</dbReference>
<dbReference type="GO" id="GO:0016616">
    <property type="term" value="F:oxidoreductase activity, acting on the CH-OH group of donors, NAD or NADP as acceptor"/>
    <property type="evidence" value="ECO:0007669"/>
    <property type="project" value="TreeGrafter"/>
</dbReference>
<dbReference type="Gene3D" id="3.40.50.720">
    <property type="entry name" value="NAD(P)-binding Rossmann-like Domain"/>
    <property type="match status" value="1"/>
</dbReference>
<protein>
    <submittedName>
        <fullName evidence="3">NAD-dependent epimerase/dehydratase family protein</fullName>
    </submittedName>
</protein>
<dbReference type="AlphaFoldDB" id="A0A6L6QJT2"/>
<dbReference type="InterPro" id="IPR036291">
    <property type="entry name" value="NAD(P)-bd_dom_sf"/>
</dbReference>
<feature type="domain" description="Ketoreductase" evidence="2">
    <location>
        <begin position="10"/>
        <end position="202"/>
    </location>
</feature>
<keyword evidence="1" id="KW-0560">Oxidoreductase</keyword>
<dbReference type="InterPro" id="IPR057326">
    <property type="entry name" value="KR_dom"/>
</dbReference>
<dbReference type="PANTHER" id="PTHR10366:SF812">
    <property type="entry name" value="VPS9 DOMAIN-CONTAINING PROTEIN"/>
    <property type="match status" value="1"/>
</dbReference>
<reference evidence="3 4" key="1">
    <citation type="submission" date="2019-11" db="EMBL/GenBank/DDBJ databases">
        <title>Type strains purchased from KCTC, JCM and DSMZ.</title>
        <authorList>
            <person name="Lu H."/>
        </authorList>
    </citation>
    <scope>NUCLEOTIDE SEQUENCE [LARGE SCALE GENOMIC DNA]</scope>
    <source>
        <strain evidence="3 4">JCM 31587</strain>
    </source>
</reference>